<keyword evidence="3" id="KW-1185">Reference proteome</keyword>
<evidence type="ECO:0000313" key="2">
    <source>
        <dbReference type="EMBL" id="MBC5780301.1"/>
    </source>
</evidence>
<gene>
    <name evidence="2" type="ORF">H8Z82_11695</name>
</gene>
<name>A0ABR7IJV6_9FIRM</name>
<dbReference type="InterPro" id="IPR050490">
    <property type="entry name" value="Bact_solute-bd_prot1"/>
</dbReference>
<organism evidence="2 3">
    <name type="scientific">Blautia difficilis</name>
    <dbReference type="NCBI Taxonomy" id="2763027"/>
    <lineage>
        <taxon>Bacteria</taxon>
        <taxon>Bacillati</taxon>
        <taxon>Bacillota</taxon>
        <taxon>Clostridia</taxon>
        <taxon>Lachnospirales</taxon>
        <taxon>Lachnospiraceae</taxon>
        <taxon>Blautia</taxon>
    </lineage>
</organism>
<sequence length="570" mass="65456">MMIQGGKNAGKKLFVILILGMTLLQSGCNNKATKETQQKAEKTDGAEKQKKTESGDWEEARTTPYGKYPETVTYTLAQMNGANNSNLPKGQTYENNEYTRYLKKMLNIQNENTYMESEDRYDEFVNVIVKDRMLPDVMVISDKEMLDEMVENDLVEDLTEVYESCTTDRIKAMYASYGTELLDSVKYDGKLMAMPETVIDHGPCLLWLRKDWMDKLGLEEPQTLEEAFDIIEAFQKNRMGAAPGEDSIGLVCDTSLVGTTSSSYSVDPIFQKFGANPQRWQKGENGEVVYGSLTEETKNALEYLNQLYERGILDENFALRAQNNLRDLVVSGKCGAFFGLWWTPNNPLMDEYEEDPDSDWEPYYFPAEIQKTAETYSTFRDNKYVVVRKGYEHPEIVMKILSVLFDYTRYEAKDADEMNSYFALNVDPTARPLVINVDYNEATYRVTEHIQKVIAGDMEEEKLSAIEKSYYQACRNYIEGQNVTVEDWAAYKSRISAVGLLVKSDYRTPEKIYLQTSNLEIPQTLGTLEKNTFIQIIMGKRPISYFDEFVSKWYEQGGNQLVKAIREDSR</sequence>
<dbReference type="SUPFAM" id="SSF53850">
    <property type="entry name" value="Periplasmic binding protein-like II"/>
    <property type="match status" value="1"/>
</dbReference>
<dbReference type="InterPro" id="IPR006059">
    <property type="entry name" value="SBP"/>
</dbReference>
<dbReference type="EMBL" id="JACOQG010000019">
    <property type="protein sequence ID" value="MBC5780301.1"/>
    <property type="molecule type" value="Genomic_DNA"/>
</dbReference>
<comment type="caution">
    <text evidence="2">The sequence shown here is derived from an EMBL/GenBank/DDBJ whole genome shotgun (WGS) entry which is preliminary data.</text>
</comment>
<evidence type="ECO:0000313" key="3">
    <source>
        <dbReference type="Proteomes" id="UP000649826"/>
    </source>
</evidence>
<dbReference type="Proteomes" id="UP000649826">
    <property type="component" value="Unassembled WGS sequence"/>
</dbReference>
<dbReference type="RefSeq" id="WP_186995218.1">
    <property type="nucleotide sequence ID" value="NZ_JACOQG010000019.1"/>
</dbReference>
<proteinExistence type="predicted"/>
<evidence type="ECO:0000256" key="1">
    <source>
        <dbReference type="SAM" id="MobiDB-lite"/>
    </source>
</evidence>
<feature type="region of interest" description="Disordered" evidence="1">
    <location>
        <begin position="35"/>
        <end position="63"/>
    </location>
</feature>
<dbReference type="Pfam" id="PF13416">
    <property type="entry name" value="SBP_bac_8"/>
    <property type="match status" value="1"/>
</dbReference>
<dbReference type="Gene3D" id="3.40.190.10">
    <property type="entry name" value="Periplasmic binding protein-like II"/>
    <property type="match status" value="2"/>
</dbReference>
<protein>
    <submittedName>
        <fullName evidence="2">Extracellular solute-binding protein</fullName>
    </submittedName>
</protein>
<accession>A0ABR7IJV6</accession>
<feature type="compositionally biased region" description="Basic and acidic residues" evidence="1">
    <location>
        <begin position="35"/>
        <end position="61"/>
    </location>
</feature>
<reference evidence="2 3" key="1">
    <citation type="submission" date="2020-08" db="EMBL/GenBank/DDBJ databases">
        <title>Genome public.</title>
        <authorList>
            <person name="Liu C."/>
            <person name="Sun Q."/>
        </authorList>
    </citation>
    <scope>NUCLEOTIDE SEQUENCE [LARGE SCALE GENOMIC DNA]</scope>
    <source>
        <strain evidence="2 3">M29</strain>
    </source>
</reference>
<dbReference type="PANTHER" id="PTHR43649">
    <property type="entry name" value="ARABINOSE-BINDING PROTEIN-RELATED"/>
    <property type="match status" value="1"/>
</dbReference>